<organism evidence="1 2">
    <name type="scientific">Flavobacterium aquatile LMG 4008 = ATCC 11947</name>
    <dbReference type="NCBI Taxonomy" id="1453498"/>
    <lineage>
        <taxon>Bacteria</taxon>
        <taxon>Pseudomonadati</taxon>
        <taxon>Bacteroidota</taxon>
        <taxon>Flavobacteriia</taxon>
        <taxon>Flavobacteriales</taxon>
        <taxon>Flavobacteriaceae</taxon>
        <taxon>Flavobacterium</taxon>
    </lineage>
</organism>
<keyword evidence="1" id="KW-0378">Hydrolase</keyword>
<dbReference type="AlphaFoldDB" id="A0A095SSD4"/>
<dbReference type="Pfam" id="PF14091">
    <property type="entry name" value="DUF4269"/>
    <property type="match status" value="1"/>
</dbReference>
<evidence type="ECO:0000313" key="2">
    <source>
        <dbReference type="Proteomes" id="UP000029554"/>
    </source>
</evidence>
<dbReference type="Proteomes" id="UP000029554">
    <property type="component" value="Unassembled WGS sequence"/>
</dbReference>
<dbReference type="OrthoDB" id="6402248at2"/>
<protein>
    <submittedName>
        <fullName evidence="1">Diadenosine tetraphosphate hydrolase</fullName>
    </submittedName>
</protein>
<dbReference type="eggNOG" id="COG0537">
    <property type="taxonomic scope" value="Bacteria"/>
</dbReference>
<accession>A0A095SSD4</accession>
<dbReference type="STRING" id="1453498.LG45_10390"/>
<dbReference type="InterPro" id="IPR025365">
    <property type="entry name" value="DUF4269"/>
</dbReference>
<reference evidence="1 2" key="1">
    <citation type="submission" date="2014-09" db="EMBL/GenBank/DDBJ databases">
        <title>Whole Genome Shotgun of Flavobacterium aquatile LMG 4008.</title>
        <authorList>
            <person name="Gale A.N."/>
            <person name="Pipes S.E."/>
            <person name="Newman J.D."/>
        </authorList>
    </citation>
    <scope>NUCLEOTIDE SEQUENCE [LARGE SCALE GENOMIC DNA]</scope>
    <source>
        <strain evidence="1 2">LMG 4008</strain>
    </source>
</reference>
<keyword evidence="2" id="KW-1185">Reference proteome</keyword>
<proteinExistence type="predicted"/>
<dbReference type="GO" id="GO:0016787">
    <property type="term" value="F:hydrolase activity"/>
    <property type="evidence" value="ECO:0007669"/>
    <property type="project" value="UniProtKB-KW"/>
</dbReference>
<evidence type="ECO:0000313" key="1">
    <source>
        <dbReference type="EMBL" id="KGD67541.1"/>
    </source>
</evidence>
<dbReference type="RefSeq" id="WP_035126837.1">
    <property type="nucleotide sequence ID" value="NZ_JRHH01000004.1"/>
</dbReference>
<dbReference type="EMBL" id="JRHH01000004">
    <property type="protein sequence ID" value="KGD67541.1"/>
    <property type="molecule type" value="Genomic_DNA"/>
</dbReference>
<sequence length="178" mass="20446">MPNFLTIDYLKHGTSIQIRAYQVLIENEVMSQIASYHPVLVGTIPIDIAIENSDLDIICYWKNKKEFIEKLQLCFGKHPSFSIRELSLDGKKTVVANFLLEEFEIEIFGQDKPTEEQNGYKHMIIEHEILTKKGASFRQEIIQLKQSGYKTEPAFALLLGLEGNPYLALLKYTLSNSY</sequence>
<gene>
    <name evidence="1" type="ORF">LG45_10390</name>
</gene>
<comment type="caution">
    <text evidence="1">The sequence shown here is derived from an EMBL/GenBank/DDBJ whole genome shotgun (WGS) entry which is preliminary data.</text>
</comment>
<name>A0A095SSD4_9FLAO</name>